<dbReference type="AlphaFoldDB" id="A0A2A2A9K4"/>
<accession>A0A2A2A9K4</accession>
<name>A0A2A2A9K4_9BURK</name>
<comment type="caution">
    <text evidence="2">The sequence shown here is derived from an EMBL/GenBank/DDBJ whole genome shotgun (WGS) entry which is preliminary data.</text>
</comment>
<sequence length="298" mass="31359">MSAPTTTAAATAPRGRLLLVPAPLDFGCAEQVPLEQVLPVHTLREAAQLRHWIAESAKSARAYLKRIDALYPLAAPLQELHIAELPRHIHKQGDHAGATRSRASRNAAARQRPERHGAHATRSASDGDAAAFEPRALLQPALAGHDIGLVSEAGMPGVADPGSSIVRAAHQLGLAVLPLVGPVSLLLALAASGLNGQSFAFVGYLPQDDAARAAAIGQLEAQARRSGQAQILIETPYRNARLWQALLQQLRPDTWLSISAGLSLPGAISQSRPVQQWRSLGGACPVDGKTPAVFTLGC</sequence>
<dbReference type="Gene3D" id="3.30.950.10">
    <property type="entry name" value="Methyltransferase, Cobalt-precorrin-4 Transmethylase, Domain 2"/>
    <property type="match status" value="1"/>
</dbReference>
<dbReference type="GO" id="GO:0008168">
    <property type="term" value="F:methyltransferase activity"/>
    <property type="evidence" value="ECO:0007669"/>
    <property type="project" value="UniProtKB-KW"/>
</dbReference>
<protein>
    <submittedName>
        <fullName evidence="2">Ribosomal RNA small subunit methyltransferase I</fullName>
    </submittedName>
</protein>
<dbReference type="CDD" id="cd11649">
    <property type="entry name" value="RsmI_like"/>
    <property type="match status" value="1"/>
</dbReference>
<evidence type="ECO:0000313" key="2">
    <source>
        <dbReference type="EMBL" id="PAT34447.1"/>
    </source>
</evidence>
<evidence type="ECO:0000256" key="1">
    <source>
        <dbReference type="SAM" id="MobiDB-lite"/>
    </source>
</evidence>
<reference evidence="2 3" key="1">
    <citation type="submission" date="2017-08" db="EMBL/GenBank/DDBJ databases">
        <title>WGS of Clinical strains of the CDC Group NO-1 linked to zoonotic infections in humans.</title>
        <authorList>
            <person name="Bernier A.-M."/>
            <person name="Bernard K."/>
        </authorList>
    </citation>
    <scope>NUCLEOTIDE SEQUENCE [LARGE SCALE GENOMIC DNA]</scope>
    <source>
        <strain evidence="2 3">NML03-0146</strain>
    </source>
</reference>
<dbReference type="EMBL" id="NSJF01000004">
    <property type="protein sequence ID" value="PAT34447.1"/>
    <property type="molecule type" value="Genomic_DNA"/>
</dbReference>
<dbReference type="InterPro" id="IPR035996">
    <property type="entry name" value="4pyrrol_Methylase_sf"/>
</dbReference>
<dbReference type="GO" id="GO:0032259">
    <property type="term" value="P:methylation"/>
    <property type="evidence" value="ECO:0007669"/>
    <property type="project" value="UniProtKB-KW"/>
</dbReference>
<gene>
    <name evidence="2" type="ORF">CK620_09610</name>
</gene>
<feature type="compositionally biased region" description="Low complexity" evidence="1">
    <location>
        <begin position="96"/>
        <end position="110"/>
    </location>
</feature>
<organism evidence="2 3">
    <name type="scientific">Vandammella animalimorsus</name>
    <dbReference type="NCBI Taxonomy" id="2029117"/>
    <lineage>
        <taxon>Bacteria</taxon>
        <taxon>Pseudomonadati</taxon>
        <taxon>Pseudomonadota</taxon>
        <taxon>Betaproteobacteria</taxon>
        <taxon>Burkholderiales</taxon>
        <taxon>Comamonadaceae</taxon>
        <taxon>Vandammella</taxon>
    </lineage>
</organism>
<dbReference type="RefSeq" id="WP_095550100.1">
    <property type="nucleotide sequence ID" value="NZ_NSJF01000004.1"/>
</dbReference>
<proteinExistence type="predicted"/>
<dbReference type="Proteomes" id="UP000217999">
    <property type="component" value="Unassembled WGS sequence"/>
</dbReference>
<feature type="region of interest" description="Disordered" evidence="1">
    <location>
        <begin position="91"/>
        <end position="126"/>
    </location>
</feature>
<keyword evidence="2" id="KW-0489">Methyltransferase</keyword>
<dbReference type="PANTHER" id="PTHR46111:SF2">
    <property type="entry name" value="SAM-DEPENDENT METHYLTRANSFERASE"/>
    <property type="match status" value="1"/>
</dbReference>
<dbReference type="InterPro" id="IPR008189">
    <property type="entry name" value="rRNA_ssu_MeTfrase_I"/>
</dbReference>
<dbReference type="PANTHER" id="PTHR46111">
    <property type="entry name" value="RIBOSOMAL RNA SMALL SUBUNIT METHYLTRANSFERASE I"/>
    <property type="match status" value="1"/>
</dbReference>
<dbReference type="InterPro" id="IPR014776">
    <property type="entry name" value="4pyrrole_Mease_sub2"/>
</dbReference>
<dbReference type="Gene3D" id="3.40.1010.10">
    <property type="entry name" value="Cobalt-precorrin-4 Transmethylase, Domain 1"/>
    <property type="match status" value="1"/>
</dbReference>
<keyword evidence="2" id="KW-0808">Transferase</keyword>
<dbReference type="InterPro" id="IPR014777">
    <property type="entry name" value="4pyrrole_Mease_sub1"/>
</dbReference>
<evidence type="ECO:0000313" key="3">
    <source>
        <dbReference type="Proteomes" id="UP000217999"/>
    </source>
</evidence>
<dbReference type="SUPFAM" id="SSF53790">
    <property type="entry name" value="Tetrapyrrole methylase"/>
    <property type="match status" value="1"/>
</dbReference>